<gene>
    <name evidence="1" type="ORF">GSPATT00037681001</name>
</gene>
<dbReference type="Proteomes" id="UP000000600">
    <property type="component" value="Unassembled WGS sequence"/>
</dbReference>
<proteinExistence type="predicted"/>
<dbReference type="EMBL" id="CT868066">
    <property type="protein sequence ID" value="CAK69242.1"/>
    <property type="molecule type" value="Genomic_DNA"/>
</dbReference>
<organism evidence="1 2">
    <name type="scientific">Paramecium tetraurelia</name>
    <dbReference type="NCBI Taxonomy" id="5888"/>
    <lineage>
        <taxon>Eukaryota</taxon>
        <taxon>Sar</taxon>
        <taxon>Alveolata</taxon>
        <taxon>Ciliophora</taxon>
        <taxon>Intramacronucleata</taxon>
        <taxon>Oligohymenophorea</taxon>
        <taxon>Peniculida</taxon>
        <taxon>Parameciidae</taxon>
        <taxon>Paramecium</taxon>
    </lineage>
</organism>
<dbReference type="InParanoid" id="A0CEM5"/>
<name>A0CEM5_PARTE</name>
<protein>
    <submittedName>
        <fullName evidence="1">Uncharacterized protein</fullName>
    </submittedName>
</protein>
<keyword evidence="2" id="KW-1185">Reference proteome</keyword>
<reference evidence="1 2" key="1">
    <citation type="journal article" date="2006" name="Nature">
        <title>Global trends of whole-genome duplications revealed by the ciliate Paramecium tetraurelia.</title>
        <authorList>
            <consortium name="Genoscope"/>
            <person name="Aury J.-M."/>
            <person name="Jaillon O."/>
            <person name="Duret L."/>
            <person name="Noel B."/>
            <person name="Jubin C."/>
            <person name="Porcel B.M."/>
            <person name="Segurens B."/>
            <person name="Daubin V."/>
            <person name="Anthouard V."/>
            <person name="Aiach N."/>
            <person name="Arnaiz O."/>
            <person name="Billaut A."/>
            <person name="Beisson J."/>
            <person name="Blanc I."/>
            <person name="Bouhouche K."/>
            <person name="Camara F."/>
            <person name="Duharcourt S."/>
            <person name="Guigo R."/>
            <person name="Gogendeau D."/>
            <person name="Katinka M."/>
            <person name="Keller A.-M."/>
            <person name="Kissmehl R."/>
            <person name="Klotz C."/>
            <person name="Koll F."/>
            <person name="Le Moue A."/>
            <person name="Lepere C."/>
            <person name="Malinsky S."/>
            <person name="Nowacki M."/>
            <person name="Nowak J.K."/>
            <person name="Plattner H."/>
            <person name="Poulain J."/>
            <person name="Ruiz F."/>
            <person name="Serrano V."/>
            <person name="Zagulski M."/>
            <person name="Dessen P."/>
            <person name="Betermier M."/>
            <person name="Weissenbach J."/>
            <person name="Scarpelli C."/>
            <person name="Schachter V."/>
            <person name="Sperling L."/>
            <person name="Meyer E."/>
            <person name="Cohen J."/>
            <person name="Wincker P."/>
        </authorList>
    </citation>
    <scope>NUCLEOTIDE SEQUENCE [LARGE SCALE GENOMIC DNA]</scope>
    <source>
        <strain evidence="1 2">Stock d4-2</strain>
    </source>
</reference>
<evidence type="ECO:0000313" key="1">
    <source>
        <dbReference type="EMBL" id="CAK69242.1"/>
    </source>
</evidence>
<sequence>MSNQFEKCIQSEDSDKCVESAKADVKRDIQMNSKKILIDKIIYLMNLNDSQIVEYQQIQNKYQRKVLKYCWSSQSNREQFIECMLKKNELFNIQQELFHHKLRFVLDQTNNQCLKSIKSKFDEQMCLQNARDQITIFQEQFEHTLQKELL</sequence>
<dbReference type="HOGENOM" id="CLU_1744050_0_0_1"/>
<dbReference type="GeneID" id="5022423"/>
<accession>A0CEM5</accession>
<dbReference type="AlphaFoldDB" id="A0CEM5"/>
<evidence type="ECO:0000313" key="2">
    <source>
        <dbReference type="Proteomes" id="UP000000600"/>
    </source>
</evidence>
<dbReference type="KEGG" id="ptm:GSPATT00037681001"/>
<dbReference type="RefSeq" id="XP_001436639.1">
    <property type="nucleotide sequence ID" value="XM_001436602.2"/>
</dbReference>